<proteinExistence type="predicted"/>
<dbReference type="InterPro" id="IPR021596">
    <property type="entry name" value="DUF3219"/>
</dbReference>
<dbReference type="EMBL" id="FQVW01000012">
    <property type="protein sequence ID" value="SHG01739.1"/>
    <property type="molecule type" value="Genomic_DNA"/>
</dbReference>
<protein>
    <recommendedName>
        <fullName evidence="3">DUF3219 domain-containing protein</fullName>
    </recommendedName>
</protein>
<reference evidence="1 2" key="1">
    <citation type="submission" date="2016-11" db="EMBL/GenBank/DDBJ databases">
        <authorList>
            <person name="Jaros S."/>
            <person name="Januszkiewicz K."/>
            <person name="Wedrychowicz H."/>
        </authorList>
    </citation>
    <scope>NUCLEOTIDE SEQUENCE [LARGE SCALE GENOMIC DNA]</scope>
    <source>
        <strain evidence="1 2">IBRC-M 10683</strain>
    </source>
</reference>
<dbReference type="Proteomes" id="UP000183988">
    <property type="component" value="Unassembled WGS sequence"/>
</dbReference>
<dbReference type="OrthoDB" id="2920197at2"/>
<dbReference type="AlphaFoldDB" id="A0A1M5GDH8"/>
<evidence type="ECO:0008006" key="3">
    <source>
        <dbReference type="Google" id="ProtNLM"/>
    </source>
</evidence>
<dbReference type="STRING" id="930117.SAMN05216225_101261"/>
<gene>
    <name evidence="1" type="ORF">SAMN05216225_101261</name>
</gene>
<accession>A0A1M5GDH8</accession>
<keyword evidence="2" id="KW-1185">Reference proteome</keyword>
<dbReference type="InterPro" id="IPR023105">
    <property type="entry name" value="YkvR-like_sf"/>
</dbReference>
<dbReference type="SUPFAM" id="SSF159173">
    <property type="entry name" value="YkvR-like"/>
    <property type="match status" value="1"/>
</dbReference>
<name>A0A1M5GDH8_9BACI</name>
<organism evidence="1 2">
    <name type="scientific">Ornithinibacillus halophilus</name>
    <dbReference type="NCBI Taxonomy" id="930117"/>
    <lineage>
        <taxon>Bacteria</taxon>
        <taxon>Bacillati</taxon>
        <taxon>Bacillota</taxon>
        <taxon>Bacilli</taxon>
        <taxon>Bacillales</taxon>
        <taxon>Bacillaceae</taxon>
        <taxon>Ornithinibacillus</taxon>
    </lineage>
</organism>
<dbReference type="Pfam" id="PF11514">
    <property type="entry name" value="DUF3219"/>
    <property type="match status" value="1"/>
</dbReference>
<dbReference type="RefSeq" id="WP_072889548.1">
    <property type="nucleotide sequence ID" value="NZ_FQVW01000012.1"/>
</dbReference>
<sequence>MSEQVIINGYTIETESLNERKAPETNQLILELQFKVKHEDYHEVTTLLYKNDFTVEVPTRGIKCNANISNYSTSVTNLYEKDSVGTFKLELIEK</sequence>
<dbReference type="Gene3D" id="2.40.30.80">
    <property type="entry name" value="YkvR-like"/>
    <property type="match status" value="1"/>
</dbReference>
<evidence type="ECO:0000313" key="1">
    <source>
        <dbReference type="EMBL" id="SHG01739.1"/>
    </source>
</evidence>
<evidence type="ECO:0000313" key="2">
    <source>
        <dbReference type="Proteomes" id="UP000183988"/>
    </source>
</evidence>